<dbReference type="InterPro" id="IPR009799">
    <property type="entry name" value="EthD_dom"/>
</dbReference>
<comment type="caution">
    <text evidence="3">The sequence shown here is derived from an EMBL/GenBank/DDBJ whole genome shotgun (WGS) entry which is preliminary data.</text>
</comment>
<evidence type="ECO:0000313" key="4">
    <source>
        <dbReference type="Proteomes" id="UP001301769"/>
    </source>
</evidence>
<accession>A0AAN6XV98</accession>
<keyword evidence="4" id="KW-1185">Reference proteome</keyword>
<dbReference type="InterPro" id="IPR011008">
    <property type="entry name" value="Dimeric_a/b-barrel"/>
</dbReference>
<dbReference type="EMBL" id="MU858471">
    <property type="protein sequence ID" value="KAK4206210.1"/>
    <property type="molecule type" value="Genomic_DNA"/>
</dbReference>
<dbReference type="Proteomes" id="UP001301769">
    <property type="component" value="Unassembled WGS sequence"/>
</dbReference>
<gene>
    <name evidence="3" type="ORF">QBC37DRAFT_329206</name>
</gene>
<comment type="similarity">
    <text evidence="1">Belongs to the tpcK family.</text>
</comment>
<dbReference type="Pfam" id="PF07110">
    <property type="entry name" value="EthD"/>
    <property type="match status" value="1"/>
</dbReference>
<reference evidence="3" key="1">
    <citation type="journal article" date="2023" name="Mol. Phylogenet. Evol.">
        <title>Genome-scale phylogeny and comparative genomics of the fungal order Sordariales.</title>
        <authorList>
            <person name="Hensen N."/>
            <person name="Bonometti L."/>
            <person name="Westerberg I."/>
            <person name="Brannstrom I.O."/>
            <person name="Guillou S."/>
            <person name="Cros-Aarteil S."/>
            <person name="Calhoun S."/>
            <person name="Haridas S."/>
            <person name="Kuo A."/>
            <person name="Mondo S."/>
            <person name="Pangilinan J."/>
            <person name="Riley R."/>
            <person name="LaButti K."/>
            <person name="Andreopoulos B."/>
            <person name="Lipzen A."/>
            <person name="Chen C."/>
            <person name="Yan M."/>
            <person name="Daum C."/>
            <person name="Ng V."/>
            <person name="Clum A."/>
            <person name="Steindorff A."/>
            <person name="Ohm R.A."/>
            <person name="Martin F."/>
            <person name="Silar P."/>
            <person name="Natvig D.O."/>
            <person name="Lalanne C."/>
            <person name="Gautier V."/>
            <person name="Ament-Velasquez S.L."/>
            <person name="Kruys A."/>
            <person name="Hutchinson M.I."/>
            <person name="Powell A.J."/>
            <person name="Barry K."/>
            <person name="Miller A.N."/>
            <person name="Grigoriev I.V."/>
            <person name="Debuchy R."/>
            <person name="Gladieux P."/>
            <person name="Hiltunen Thoren M."/>
            <person name="Johannesson H."/>
        </authorList>
    </citation>
    <scope>NUCLEOTIDE SEQUENCE</scope>
    <source>
        <strain evidence="3">PSN293</strain>
    </source>
</reference>
<dbReference type="SUPFAM" id="SSF54909">
    <property type="entry name" value="Dimeric alpha+beta barrel"/>
    <property type="match status" value="1"/>
</dbReference>
<evidence type="ECO:0000256" key="1">
    <source>
        <dbReference type="ARBA" id="ARBA00005986"/>
    </source>
</evidence>
<feature type="domain" description="EthD" evidence="2">
    <location>
        <begin position="12"/>
        <end position="112"/>
    </location>
</feature>
<protein>
    <recommendedName>
        <fullName evidence="2">EthD domain-containing protein</fullName>
    </recommendedName>
</protein>
<dbReference type="AlphaFoldDB" id="A0AAN6XV98"/>
<name>A0AAN6XV98_9PEZI</name>
<proteinExistence type="inferred from homology"/>
<evidence type="ECO:0000313" key="3">
    <source>
        <dbReference type="EMBL" id="KAK4206210.1"/>
    </source>
</evidence>
<organism evidence="3 4">
    <name type="scientific">Rhypophila decipiens</name>
    <dbReference type="NCBI Taxonomy" id="261697"/>
    <lineage>
        <taxon>Eukaryota</taxon>
        <taxon>Fungi</taxon>
        <taxon>Dikarya</taxon>
        <taxon>Ascomycota</taxon>
        <taxon>Pezizomycotina</taxon>
        <taxon>Sordariomycetes</taxon>
        <taxon>Sordariomycetidae</taxon>
        <taxon>Sordariales</taxon>
        <taxon>Naviculisporaceae</taxon>
        <taxon>Rhypophila</taxon>
    </lineage>
</organism>
<dbReference type="GO" id="GO:0016491">
    <property type="term" value="F:oxidoreductase activity"/>
    <property type="evidence" value="ECO:0007669"/>
    <property type="project" value="InterPro"/>
</dbReference>
<evidence type="ECO:0000259" key="2">
    <source>
        <dbReference type="Pfam" id="PF07110"/>
    </source>
</evidence>
<sequence>MFQITVLHYRHPSKDEESWTRWYLEEQIPRFMPIAKKHGIDRCELYLTPNRYKERFRNDMKDFKGGCASSYHLAPYDAAVTYWVTDPQKIMNMLADPDFDNKALAFENGWTDQKKIDLQIGTQTTFLEDGKIINTVVKKYPEKLGSN</sequence>
<reference evidence="3" key="2">
    <citation type="submission" date="2023-05" db="EMBL/GenBank/DDBJ databases">
        <authorList>
            <consortium name="Lawrence Berkeley National Laboratory"/>
            <person name="Steindorff A."/>
            <person name="Hensen N."/>
            <person name="Bonometti L."/>
            <person name="Westerberg I."/>
            <person name="Brannstrom I.O."/>
            <person name="Guillou S."/>
            <person name="Cros-Aarteil S."/>
            <person name="Calhoun S."/>
            <person name="Haridas S."/>
            <person name="Kuo A."/>
            <person name="Mondo S."/>
            <person name="Pangilinan J."/>
            <person name="Riley R."/>
            <person name="Labutti K."/>
            <person name="Andreopoulos B."/>
            <person name="Lipzen A."/>
            <person name="Chen C."/>
            <person name="Yanf M."/>
            <person name="Daum C."/>
            <person name="Ng V."/>
            <person name="Clum A."/>
            <person name="Ohm R."/>
            <person name="Martin F."/>
            <person name="Silar P."/>
            <person name="Natvig D."/>
            <person name="Lalanne C."/>
            <person name="Gautier V."/>
            <person name="Ament-Velasquez S.L."/>
            <person name="Kruys A."/>
            <person name="Hutchinson M.I."/>
            <person name="Powell A.J."/>
            <person name="Barry K."/>
            <person name="Miller A.N."/>
            <person name="Grigoriev I.V."/>
            <person name="Debuchy R."/>
            <person name="Gladieux P."/>
            <person name="Thoren M.H."/>
            <person name="Johannesson H."/>
        </authorList>
    </citation>
    <scope>NUCLEOTIDE SEQUENCE</scope>
    <source>
        <strain evidence="3">PSN293</strain>
    </source>
</reference>